<dbReference type="PANTHER" id="PTHR11552">
    <property type="entry name" value="GLUCOSE-METHANOL-CHOLINE GMC OXIDOREDUCTASE"/>
    <property type="match status" value="1"/>
</dbReference>
<keyword evidence="3" id="KW-0285">Flavoprotein</keyword>
<dbReference type="AlphaFoldDB" id="A0A4S8KLA9"/>
<dbReference type="PANTHER" id="PTHR11552:SF201">
    <property type="entry name" value="GLUCOSE-METHANOL-CHOLINE OXIDOREDUCTASE N-TERMINAL DOMAIN-CONTAINING PROTEIN"/>
    <property type="match status" value="1"/>
</dbReference>
<evidence type="ECO:0000313" key="12">
    <source>
        <dbReference type="EMBL" id="THU76356.1"/>
    </source>
</evidence>
<evidence type="ECO:0000256" key="9">
    <source>
        <dbReference type="PIRSR" id="PIRSR000137-2"/>
    </source>
</evidence>
<dbReference type="EMBL" id="ML180963">
    <property type="protein sequence ID" value="THU76356.1"/>
    <property type="molecule type" value="Genomic_DNA"/>
</dbReference>
<keyword evidence="7" id="KW-0325">Glycoprotein</keyword>
<evidence type="ECO:0000256" key="1">
    <source>
        <dbReference type="ARBA" id="ARBA00001974"/>
    </source>
</evidence>
<feature type="active site" description="Proton donor" evidence="8">
    <location>
        <position position="565"/>
    </location>
</feature>
<evidence type="ECO:0000256" key="10">
    <source>
        <dbReference type="SAM" id="SignalP"/>
    </source>
</evidence>
<evidence type="ECO:0000256" key="6">
    <source>
        <dbReference type="ARBA" id="ARBA00023002"/>
    </source>
</evidence>
<protein>
    <submittedName>
        <fullName evidence="12">Alcohol oxidase</fullName>
    </submittedName>
</protein>
<keyword evidence="6" id="KW-0560">Oxidoreductase</keyword>
<feature type="chain" id="PRO_5020308974" evidence="10">
    <location>
        <begin position="21"/>
        <end position="634"/>
    </location>
</feature>
<evidence type="ECO:0000256" key="7">
    <source>
        <dbReference type="ARBA" id="ARBA00023180"/>
    </source>
</evidence>
<keyword evidence="5 9" id="KW-0274">FAD</keyword>
<evidence type="ECO:0000256" key="3">
    <source>
        <dbReference type="ARBA" id="ARBA00022630"/>
    </source>
</evidence>
<dbReference type="Pfam" id="PF05199">
    <property type="entry name" value="GMC_oxred_C"/>
    <property type="match status" value="1"/>
</dbReference>
<name>A0A4S8KLA9_DENBC</name>
<feature type="binding site" evidence="9">
    <location>
        <begin position="120"/>
        <end position="123"/>
    </location>
    <ligand>
        <name>FAD</name>
        <dbReference type="ChEBI" id="CHEBI:57692"/>
    </ligand>
</feature>
<sequence>MLFNLTTFLLLCAQLSLSSAVLFERFSDLPLTDYDFIIVGGGTAGCVLASRLSEDPSSNVLLLEAGGTNAGQVELEIPFLSYSVPSKYKWNWTTTPQEGLDGRSLSFPQGFVLGGSSSDNGMVYNRGSKGDWDRYAQITGDPGWSWDSIQPYISKSERFTPPADGHNTSNQFDTSVHSLNGTNAVSLSGFSWPVQEVALLASQQLNGPFSFNLDYNSGFSLGFSWSQFTINGANRSSSAVSYLQPALTRSNLHVLINARVSRVLPTQTLNSTKNITGQDQSASNLIIKTVEFSQDPDHNGILTRLTATKEVILSSGSIGTPQILLNSGIGDSTYLFSFSQSSNSSRFEGIQPLLNLPSVGQNLSTQPFAQLPFFVNSSFATADEIEQNSTLFNKLFQEWSDTGTGPLVLSAGAQQLGNIRFNQDVLEKELFGIDPSSAPTSPHFSFGVQNSFNPMSPPTGKYVTFSTALVSPTSRGSVTLNSTNPNPFTPPIIDIACLKTAFDSLAIRTAIKIVMNFTSAPAWDDYILGPFTDLAHALEPSNSDPDELNKRLDEYIRNKTTATAHVIGTASMSARNASFGVVHPDLVVKGVEGLRVVDASVLPYVPSGHTQAPVYILAERAADLVKTRWASKSV</sequence>
<dbReference type="InterPro" id="IPR000172">
    <property type="entry name" value="GMC_OxRdtase_N"/>
</dbReference>
<feature type="binding site" evidence="9">
    <location>
        <position position="260"/>
    </location>
    <ligand>
        <name>FAD</name>
        <dbReference type="ChEBI" id="CHEBI:57692"/>
    </ligand>
</feature>
<evidence type="ECO:0000256" key="8">
    <source>
        <dbReference type="PIRSR" id="PIRSR000137-1"/>
    </source>
</evidence>
<accession>A0A4S8KLA9</accession>
<feature type="signal peptide" evidence="10">
    <location>
        <begin position="1"/>
        <end position="20"/>
    </location>
</feature>
<evidence type="ECO:0000256" key="2">
    <source>
        <dbReference type="ARBA" id="ARBA00010790"/>
    </source>
</evidence>
<dbReference type="SUPFAM" id="SSF54373">
    <property type="entry name" value="FAD-linked reductases, C-terminal domain"/>
    <property type="match status" value="1"/>
</dbReference>
<evidence type="ECO:0000256" key="5">
    <source>
        <dbReference type="ARBA" id="ARBA00022827"/>
    </source>
</evidence>
<dbReference type="OrthoDB" id="269227at2759"/>
<dbReference type="PIRSF" id="PIRSF000137">
    <property type="entry name" value="Alcohol_oxidase"/>
    <property type="match status" value="1"/>
</dbReference>
<evidence type="ECO:0000259" key="11">
    <source>
        <dbReference type="PROSITE" id="PS00624"/>
    </source>
</evidence>
<dbReference type="Gene3D" id="3.50.50.60">
    <property type="entry name" value="FAD/NAD(P)-binding domain"/>
    <property type="match status" value="1"/>
</dbReference>
<feature type="active site" description="Proton acceptor" evidence="8">
    <location>
        <position position="609"/>
    </location>
</feature>
<keyword evidence="13" id="KW-1185">Reference proteome</keyword>
<dbReference type="GO" id="GO:0050660">
    <property type="term" value="F:flavin adenine dinucleotide binding"/>
    <property type="evidence" value="ECO:0007669"/>
    <property type="project" value="InterPro"/>
</dbReference>
<reference evidence="12 13" key="1">
    <citation type="journal article" date="2019" name="Nat. Ecol. Evol.">
        <title>Megaphylogeny resolves global patterns of mushroom evolution.</title>
        <authorList>
            <person name="Varga T."/>
            <person name="Krizsan K."/>
            <person name="Foldi C."/>
            <person name="Dima B."/>
            <person name="Sanchez-Garcia M."/>
            <person name="Sanchez-Ramirez S."/>
            <person name="Szollosi G.J."/>
            <person name="Szarkandi J.G."/>
            <person name="Papp V."/>
            <person name="Albert L."/>
            <person name="Andreopoulos W."/>
            <person name="Angelini C."/>
            <person name="Antonin V."/>
            <person name="Barry K.W."/>
            <person name="Bougher N.L."/>
            <person name="Buchanan P."/>
            <person name="Buyck B."/>
            <person name="Bense V."/>
            <person name="Catcheside P."/>
            <person name="Chovatia M."/>
            <person name="Cooper J."/>
            <person name="Damon W."/>
            <person name="Desjardin D."/>
            <person name="Finy P."/>
            <person name="Geml J."/>
            <person name="Haridas S."/>
            <person name="Hughes K."/>
            <person name="Justo A."/>
            <person name="Karasinski D."/>
            <person name="Kautmanova I."/>
            <person name="Kiss B."/>
            <person name="Kocsube S."/>
            <person name="Kotiranta H."/>
            <person name="LaButti K.M."/>
            <person name="Lechner B.E."/>
            <person name="Liimatainen K."/>
            <person name="Lipzen A."/>
            <person name="Lukacs Z."/>
            <person name="Mihaltcheva S."/>
            <person name="Morgado L.N."/>
            <person name="Niskanen T."/>
            <person name="Noordeloos M.E."/>
            <person name="Ohm R.A."/>
            <person name="Ortiz-Santana B."/>
            <person name="Ovrebo C."/>
            <person name="Racz N."/>
            <person name="Riley R."/>
            <person name="Savchenko A."/>
            <person name="Shiryaev A."/>
            <person name="Soop K."/>
            <person name="Spirin V."/>
            <person name="Szebenyi C."/>
            <person name="Tomsovsky M."/>
            <person name="Tulloss R.E."/>
            <person name="Uehling J."/>
            <person name="Grigoriev I.V."/>
            <person name="Vagvolgyi C."/>
            <person name="Papp T."/>
            <person name="Martin F.M."/>
            <person name="Miettinen O."/>
            <person name="Hibbett D.S."/>
            <person name="Nagy L.G."/>
        </authorList>
    </citation>
    <scope>NUCLEOTIDE SEQUENCE [LARGE SCALE GENOMIC DNA]</scope>
    <source>
        <strain evidence="12 13">CBS 962.96</strain>
    </source>
</reference>
<evidence type="ECO:0000256" key="4">
    <source>
        <dbReference type="ARBA" id="ARBA00022729"/>
    </source>
</evidence>
<organism evidence="12 13">
    <name type="scientific">Dendrothele bispora (strain CBS 962.96)</name>
    <dbReference type="NCBI Taxonomy" id="1314807"/>
    <lineage>
        <taxon>Eukaryota</taxon>
        <taxon>Fungi</taxon>
        <taxon>Dikarya</taxon>
        <taxon>Basidiomycota</taxon>
        <taxon>Agaricomycotina</taxon>
        <taxon>Agaricomycetes</taxon>
        <taxon>Agaricomycetidae</taxon>
        <taxon>Agaricales</taxon>
        <taxon>Agaricales incertae sedis</taxon>
        <taxon>Dendrothele</taxon>
    </lineage>
</organism>
<dbReference type="SUPFAM" id="SSF51905">
    <property type="entry name" value="FAD/NAD(P)-binding domain"/>
    <property type="match status" value="1"/>
</dbReference>
<dbReference type="InterPro" id="IPR007867">
    <property type="entry name" value="GMC_OxRtase_C"/>
</dbReference>
<keyword evidence="4 10" id="KW-0732">Signal</keyword>
<dbReference type="Proteomes" id="UP000297245">
    <property type="component" value="Unassembled WGS sequence"/>
</dbReference>
<feature type="domain" description="Glucose-methanol-choline oxidoreductase N-terminal" evidence="11">
    <location>
        <begin position="316"/>
        <end position="330"/>
    </location>
</feature>
<feature type="binding site" evidence="9">
    <location>
        <position position="112"/>
    </location>
    <ligand>
        <name>FAD</name>
        <dbReference type="ChEBI" id="CHEBI:57692"/>
    </ligand>
</feature>
<proteinExistence type="inferred from homology"/>
<comment type="cofactor">
    <cofactor evidence="1 9">
        <name>FAD</name>
        <dbReference type="ChEBI" id="CHEBI:57692"/>
    </cofactor>
</comment>
<dbReference type="Gene3D" id="3.30.560.10">
    <property type="entry name" value="Glucose Oxidase, domain 3"/>
    <property type="match status" value="1"/>
</dbReference>
<dbReference type="Pfam" id="PF00732">
    <property type="entry name" value="GMC_oxred_N"/>
    <property type="match status" value="1"/>
</dbReference>
<evidence type="ECO:0000313" key="13">
    <source>
        <dbReference type="Proteomes" id="UP000297245"/>
    </source>
</evidence>
<dbReference type="GO" id="GO:0016614">
    <property type="term" value="F:oxidoreductase activity, acting on CH-OH group of donors"/>
    <property type="evidence" value="ECO:0007669"/>
    <property type="project" value="InterPro"/>
</dbReference>
<comment type="similarity">
    <text evidence="2">Belongs to the GMC oxidoreductase family.</text>
</comment>
<gene>
    <name evidence="12" type="ORF">K435DRAFT_974453</name>
</gene>
<dbReference type="PROSITE" id="PS00624">
    <property type="entry name" value="GMC_OXRED_2"/>
    <property type="match status" value="1"/>
</dbReference>
<dbReference type="InterPro" id="IPR012132">
    <property type="entry name" value="GMC_OxRdtase"/>
</dbReference>
<dbReference type="InterPro" id="IPR036188">
    <property type="entry name" value="FAD/NAD-bd_sf"/>
</dbReference>